<proteinExistence type="predicted"/>
<evidence type="ECO:0000256" key="1">
    <source>
        <dbReference type="SAM" id="MobiDB-lite"/>
    </source>
</evidence>
<evidence type="ECO:0000313" key="2">
    <source>
        <dbReference type="EMBL" id="KJR83052.1"/>
    </source>
</evidence>
<dbReference type="AlphaFoldDB" id="A0A0F2M023"/>
<dbReference type="OrthoDB" id="10408663at2759"/>
<comment type="caution">
    <text evidence="2">The sequence shown here is derived from an EMBL/GenBank/DDBJ whole genome shotgun (WGS) entry which is preliminary data.</text>
</comment>
<reference evidence="2 3" key="2">
    <citation type="journal article" date="2015" name="Eukaryot. Cell">
        <title>Asexual propagation of a virulent clone complex in a human and feline outbreak of sporotrichosis.</title>
        <authorList>
            <person name="Teixeira Mde M."/>
            <person name="Rodrigues A.M."/>
            <person name="Tsui C.K."/>
            <person name="de Almeida L.G."/>
            <person name="Van Diepeningen A.D."/>
            <person name="van den Ende B.G."/>
            <person name="Fernandes G.F."/>
            <person name="Kano R."/>
            <person name="Hamelin R.C."/>
            <person name="Lopes-Bezerra L.M."/>
            <person name="Vasconcelos A.T."/>
            <person name="de Hoog S."/>
            <person name="de Camargo Z.P."/>
            <person name="Felipe M.S."/>
        </authorList>
    </citation>
    <scope>NUCLEOTIDE SEQUENCE [LARGE SCALE GENOMIC DNA]</scope>
    <source>
        <strain evidence="2 3">1099-18</strain>
    </source>
</reference>
<dbReference type="GeneID" id="27666489"/>
<accession>A0A0F2M023</accession>
<name>A0A0F2M023_SPOSC</name>
<protein>
    <submittedName>
        <fullName evidence="2">Uncharacterized protein</fullName>
    </submittedName>
</protein>
<reference evidence="2 3" key="1">
    <citation type="journal article" date="2014" name="BMC Genomics">
        <title>Comparative genomics of the major fungal agents of human and animal Sporotrichosis: Sporothrix schenckii and Sporothrix brasiliensis.</title>
        <authorList>
            <person name="Teixeira M.M."/>
            <person name="de Almeida L.G."/>
            <person name="Kubitschek-Barreira P."/>
            <person name="Alves F.L."/>
            <person name="Kioshima E.S."/>
            <person name="Abadio A.K."/>
            <person name="Fernandes L."/>
            <person name="Derengowski L.S."/>
            <person name="Ferreira K.S."/>
            <person name="Souza R.C."/>
            <person name="Ruiz J.C."/>
            <person name="de Andrade N.C."/>
            <person name="Paes H.C."/>
            <person name="Nicola A.M."/>
            <person name="Albuquerque P."/>
            <person name="Gerber A.L."/>
            <person name="Martins V.P."/>
            <person name="Peconick L.D."/>
            <person name="Neto A.V."/>
            <person name="Chaucanez C.B."/>
            <person name="Silva P.A."/>
            <person name="Cunha O.L."/>
            <person name="de Oliveira F.F."/>
            <person name="dos Santos T.C."/>
            <person name="Barros A.L."/>
            <person name="Soares M.A."/>
            <person name="de Oliveira L.M."/>
            <person name="Marini M.M."/>
            <person name="Villalobos-Duno H."/>
            <person name="Cunha M.M."/>
            <person name="de Hoog S."/>
            <person name="da Silveira J.F."/>
            <person name="Henrissat B."/>
            <person name="Nino-Vega G.A."/>
            <person name="Cisalpino P.S."/>
            <person name="Mora-Montes H.M."/>
            <person name="Almeida S.R."/>
            <person name="Stajich J.E."/>
            <person name="Lopes-Bezerra L.M."/>
            <person name="Vasconcelos A.T."/>
            <person name="Felipe M.S."/>
        </authorList>
    </citation>
    <scope>NUCLEOTIDE SEQUENCE [LARGE SCALE GENOMIC DNA]</scope>
    <source>
        <strain evidence="2 3">1099-18</strain>
    </source>
</reference>
<dbReference type="RefSeq" id="XP_016585728.1">
    <property type="nucleotide sequence ID" value="XM_016731212.1"/>
</dbReference>
<gene>
    <name evidence="2" type="ORF">SPSK_04405</name>
</gene>
<evidence type="ECO:0000313" key="3">
    <source>
        <dbReference type="Proteomes" id="UP000033710"/>
    </source>
</evidence>
<sequence>MVKSKSYGMFKEWALSVMAPLRRFLSWLQVVCILTADLLLTVIAKVFYGFCGPFVTTFGLMDTKSRPTRFMTCEATHESKASVQTTNSIDIPKHSGVCYWTRPGELSTGGQGQANYGDLWHEEPAIFSLDEELDQGPRKDEAETVQDETAGEKRKTTMAYRSGGYGDGGNKDKFTCKTLNMAKTMQLRNTLRQRAAFAQVLKQCSLRTQRILFTYSTGSLLLTTPSKLRHEICLFMDDEDIKENIEEDIEENFKEDMECAAAGVVDKEDGKMDDGPLVDTGVSEETILTAASPPPSRPMNIGKSENTILRPDQGQACKTLQLVDTARTTNLCGGGELSCFTLSRMDIMAWGRIDPYSYTAPI</sequence>
<dbReference type="VEuPathDB" id="FungiDB:SPSK_04405"/>
<dbReference type="Proteomes" id="UP000033710">
    <property type="component" value="Unassembled WGS sequence"/>
</dbReference>
<dbReference type="EMBL" id="AXCR01000010">
    <property type="protein sequence ID" value="KJR83052.1"/>
    <property type="molecule type" value="Genomic_DNA"/>
</dbReference>
<organism evidence="2 3">
    <name type="scientific">Sporothrix schenckii 1099-18</name>
    <dbReference type="NCBI Taxonomy" id="1397361"/>
    <lineage>
        <taxon>Eukaryota</taxon>
        <taxon>Fungi</taxon>
        <taxon>Dikarya</taxon>
        <taxon>Ascomycota</taxon>
        <taxon>Pezizomycotina</taxon>
        <taxon>Sordariomycetes</taxon>
        <taxon>Sordariomycetidae</taxon>
        <taxon>Ophiostomatales</taxon>
        <taxon>Ophiostomataceae</taxon>
        <taxon>Sporothrix</taxon>
    </lineage>
</organism>
<feature type="region of interest" description="Disordered" evidence="1">
    <location>
        <begin position="133"/>
        <end position="153"/>
    </location>
</feature>
<dbReference type="KEGG" id="ssck:SPSK_04405"/>